<evidence type="ECO:0000259" key="1">
    <source>
        <dbReference type="Pfam" id="PF12697"/>
    </source>
</evidence>
<dbReference type="Pfam" id="PF12697">
    <property type="entry name" value="Abhydrolase_6"/>
    <property type="match status" value="1"/>
</dbReference>
<gene>
    <name evidence="2" type="ORF">AWC06_10260</name>
</gene>
<feature type="domain" description="AB hydrolase-1" evidence="1">
    <location>
        <begin position="6"/>
        <end position="234"/>
    </location>
</feature>
<sequence>MESPALVLVHGGEHSADCWDLTVEELHRQAPDLRVLAVDMPGHGATPGDLTTVTIADCVRSAVTQIEGAGFDEMIVVGHSLAGIAVPGIVAKLGSARVREMILAASCLLAQGTAIVDALAGPLAWYVRRAVRLRKPPETTPNVISAMLFCNGMNRAQRRFTLSRMHPEAATIITELVDRSDLPEEVPRTWILTLRDHALFRRTQLRSIAALGGVQTLIPVDTCHDLMISEPCLLAQILIERCRLRSTPPRNRTST</sequence>
<evidence type="ECO:0000313" key="2">
    <source>
        <dbReference type="EMBL" id="ORV62621.1"/>
    </source>
</evidence>
<dbReference type="PANTHER" id="PTHR37017:SF3">
    <property type="entry name" value="AB HYDROLASE-1 DOMAIN-CONTAINING PROTEIN"/>
    <property type="match status" value="1"/>
</dbReference>
<keyword evidence="3" id="KW-1185">Reference proteome</keyword>
<dbReference type="InterPro" id="IPR029058">
    <property type="entry name" value="AB_hydrolase_fold"/>
</dbReference>
<protein>
    <submittedName>
        <fullName evidence="2">Esterase</fullName>
    </submittedName>
</protein>
<dbReference type="GO" id="GO:0003824">
    <property type="term" value="F:catalytic activity"/>
    <property type="evidence" value="ECO:0007669"/>
    <property type="project" value="UniProtKB-ARBA"/>
</dbReference>
<accession>A0A1X1V0U5</accession>
<dbReference type="InterPro" id="IPR000073">
    <property type="entry name" value="AB_hydrolase_1"/>
</dbReference>
<proteinExistence type="predicted"/>
<dbReference type="Proteomes" id="UP000194000">
    <property type="component" value="Unassembled WGS sequence"/>
</dbReference>
<comment type="caution">
    <text evidence="2">The sequence shown here is derived from an EMBL/GenBank/DDBJ whole genome shotgun (WGS) entry which is preliminary data.</text>
</comment>
<dbReference type="EMBL" id="LQOW01000008">
    <property type="protein sequence ID" value="ORV62621.1"/>
    <property type="molecule type" value="Genomic_DNA"/>
</dbReference>
<evidence type="ECO:0000313" key="3">
    <source>
        <dbReference type="Proteomes" id="UP000194000"/>
    </source>
</evidence>
<dbReference type="RefSeq" id="WP_085195349.1">
    <property type="nucleotide sequence ID" value="NZ_JACKVI010000005.1"/>
</dbReference>
<organism evidence="2 3">
    <name type="scientific">Mycobacterium fragae</name>
    <dbReference type="NCBI Taxonomy" id="1260918"/>
    <lineage>
        <taxon>Bacteria</taxon>
        <taxon>Bacillati</taxon>
        <taxon>Actinomycetota</taxon>
        <taxon>Actinomycetes</taxon>
        <taxon>Mycobacteriales</taxon>
        <taxon>Mycobacteriaceae</taxon>
        <taxon>Mycobacterium</taxon>
    </lineage>
</organism>
<dbReference type="PANTHER" id="PTHR37017">
    <property type="entry name" value="AB HYDROLASE-1 DOMAIN-CONTAINING PROTEIN-RELATED"/>
    <property type="match status" value="1"/>
</dbReference>
<reference evidence="2 3" key="1">
    <citation type="submission" date="2016-01" db="EMBL/GenBank/DDBJ databases">
        <title>The new phylogeny of the genus Mycobacterium.</title>
        <authorList>
            <person name="Tarcisio F."/>
            <person name="Conor M."/>
            <person name="Antonella G."/>
            <person name="Elisabetta G."/>
            <person name="Giulia F.S."/>
            <person name="Sara T."/>
            <person name="Anna F."/>
            <person name="Clotilde B."/>
            <person name="Roberto B."/>
            <person name="Veronica D.S."/>
            <person name="Fabio R."/>
            <person name="Monica P."/>
            <person name="Olivier J."/>
            <person name="Enrico T."/>
            <person name="Nicola S."/>
        </authorList>
    </citation>
    <scope>NUCLEOTIDE SEQUENCE [LARGE SCALE GENOMIC DNA]</scope>
    <source>
        <strain evidence="2 3">DSM 45731</strain>
    </source>
</reference>
<dbReference type="STRING" id="1260918.AWC06_10260"/>
<dbReference type="InterPro" id="IPR052897">
    <property type="entry name" value="Sec-Metab_Biosynth_Hydrolase"/>
</dbReference>
<dbReference type="OrthoDB" id="4604922at2"/>
<dbReference type="SUPFAM" id="SSF53474">
    <property type="entry name" value="alpha/beta-Hydrolases"/>
    <property type="match status" value="1"/>
</dbReference>
<dbReference type="Gene3D" id="3.40.50.1820">
    <property type="entry name" value="alpha/beta hydrolase"/>
    <property type="match status" value="1"/>
</dbReference>
<name>A0A1X1V0U5_9MYCO</name>
<dbReference type="AlphaFoldDB" id="A0A1X1V0U5"/>